<evidence type="ECO:0000256" key="1">
    <source>
        <dbReference type="SAM" id="MobiDB-lite"/>
    </source>
</evidence>
<feature type="domain" description="PSP proline-rich" evidence="2">
    <location>
        <begin position="304"/>
        <end position="357"/>
    </location>
</feature>
<dbReference type="SMART" id="SM00581">
    <property type="entry name" value="PSP"/>
    <property type="match status" value="1"/>
</dbReference>
<dbReference type="AlphaFoldDB" id="A0A6J3MKE1"/>
<dbReference type="PANTHER" id="PTHR12785">
    <property type="entry name" value="SPLICING FACTOR 3B"/>
    <property type="match status" value="1"/>
</dbReference>
<proteinExistence type="predicted"/>
<feature type="compositionally biased region" description="Polar residues" evidence="1">
    <location>
        <begin position="52"/>
        <end position="68"/>
    </location>
</feature>
<feature type="region of interest" description="Disordered" evidence="1">
    <location>
        <begin position="1"/>
        <end position="80"/>
    </location>
</feature>
<dbReference type="Pfam" id="PF04037">
    <property type="entry name" value="DUF382"/>
    <property type="match status" value="1"/>
</dbReference>
<dbReference type="InterPro" id="IPR052584">
    <property type="entry name" value="U2_snRNP_Complex_Component"/>
</dbReference>
<reference evidence="4" key="3">
    <citation type="submission" date="2025-08" db="UniProtKB">
        <authorList>
            <consortium name="RefSeq"/>
        </authorList>
    </citation>
    <scope>IDENTIFICATION</scope>
    <source>
        <strain evidence="4">CBS 342.82</strain>
    </source>
</reference>
<dbReference type="PANTHER" id="PTHR12785:SF6">
    <property type="entry name" value="SPLICING FACTOR 3B SUBUNIT 2"/>
    <property type="match status" value="1"/>
</dbReference>
<sequence>MPGIIAESHSAVVRKPTKNEQRRARQKQQKQEKQQNGIGQKENQKDLGASPNGESTSTISTNAPNGKGSSRAKDEEEPLVVVEESIPEAITASDNALYEHFAGVFAKFRENHGQSDSAVDLDAAERSDKPEIMNDEDYIQDEDEEAATKQRISNKARKQVDKLSVAELKAAVAMPEVVEWHDVSAHHPRMLVTIKSNRNIVPVPGHWSLKREYLSSKRGIEKPQYTLPPYIAETGITEQRQAAIEKQENATLKQKQRARVQPKLGKYDIDYQTYYDAFFYRQTRPALTGYGEVYYEGKESETNLRHLKPGDISDDLREVLNMPPNAPPPWLLNMQKFGPPPSYPALKIPGLTAPPPPGGSWGYQPGQWGKPPVDSNGKLLYDLLGDDKAKQEQDGGGVERAIMKEEQADNTLWGELQPREKPEEEEEEEEEDDDDDRDDGGTGSGGPGVETSFISENDAPSGIQSAIPNDVLGRAGGRQDFTLRKTRPGTETEEDSGPRSAGQVLVERSIRAEGFFGGERAYDIGNSSRGPVLGSDRDDRGRKRKMNDVDASIDIDALEQDDRLSKEQISRRYEQETAQQSRGGWKGAAADHEDLSGLVAEENAKRRKRDDDRNARGGRGGRR</sequence>
<feature type="region of interest" description="Disordered" evidence="1">
    <location>
        <begin position="343"/>
        <end position="380"/>
    </location>
</feature>
<reference evidence="4" key="2">
    <citation type="submission" date="2020-04" db="EMBL/GenBank/DDBJ databases">
        <authorList>
            <consortium name="NCBI Genome Project"/>
        </authorList>
    </citation>
    <scope>NUCLEOTIDE SEQUENCE</scope>
    <source>
        <strain evidence="4">CBS 342.82</strain>
    </source>
</reference>
<dbReference type="InterPro" id="IPR007180">
    <property type="entry name" value="DUF382"/>
</dbReference>
<evidence type="ECO:0000259" key="2">
    <source>
        <dbReference type="SMART" id="SM00581"/>
    </source>
</evidence>
<dbReference type="GO" id="GO:0005634">
    <property type="term" value="C:nucleus"/>
    <property type="evidence" value="ECO:0007669"/>
    <property type="project" value="InterPro"/>
</dbReference>
<dbReference type="InterPro" id="IPR006568">
    <property type="entry name" value="PSP_pro-rich"/>
</dbReference>
<dbReference type="Pfam" id="PF04046">
    <property type="entry name" value="PSP"/>
    <property type="match status" value="1"/>
</dbReference>
<reference evidence="4" key="1">
    <citation type="submission" date="2020-01" db="EMBL/GenBank/DDBJ databases">
        <authorList>
            <consortium name="DOE Joint Genome Institute"/>
            <person name="Haridas S."/>
            <person name="Albert R."/>
            <person name="Binder M."/>
            <person name="Bloem J."/>
            <person name="Labutti K."/>
            <person name="Salamov A."/>
            <person name="Andreopoulos B."/>
            <person name="Baker S.E."/>
            <person name="Barry K."/>
            <person name="Bills G."/>
            <person name="Bluhm B.H."/>
            <person name="Cannon C."/>
            <person name="Castanera R."/>
            <person name="Culley D.E."/>
            <person name="Daum C."/>
            <person name="Ezra D."/>
            <person name="Gonzalez J.B."/>
            <person name="Henrissat B."/>
            <person name="Kuo A."/>
            <person name="Liang C."/>
            <person name="Lipzen A."/>
            <person name="Lutzoni F."/>
            <person name="Magnuson J."/>
            <person name="Mondo S."/>
            <person name="Nolan M."/>
            <person name="Ohm R."/>
            <person name="Pangilinan J."/>
            <person name="Park H.-J."/>
            <person name="Ramirez L."/>
            <person name="Alfaro M."/>
            <person name="Sun H."/>
            <person name="Tritt A."/>
            <person name="Yoshinaga Y."/>
            <person name="Zwiers L.-H."/>
            <person name="Turgeon B.G."/>
            <person name="Goodwin S.B."/>
            <person name="Spatafora J.W."/>
            <person name="Crous P.W."/>
            <person name="Grigoriev I.V."/>
        </authorList>
    </citation>
    <scope>NUCLEOTIDE SEQUENCE</scope>
    <source>
        <strain evidence="4">CBS 342.82</strain>
    </source>
</reference>
<dbReference type="Proteomes" id="UP000504637">
    <property type="component" value="Unplaced"/>
</dbReference>
<gene>
    <name evidence="4" type="ORF">K489DRAFT_348757</name>
</gene>
<keyword evidence="3" id="KW-1185">Reference proteome</keyword>
<feature type="compositionally biased region" description="Basic and acidic residues" evidence="1">
    <location>
        <begin position="17"/>
        <end position="33"/>
    </location>
</feature>
<feature type="compositionally biased region" description="Basic and acidic residues" evidence="1">
    <location>
        <begin position="560"/>
        <end position="575"/>
    </location>
</feature>
<dbReference type="OrthoDB" id="10260794at2759"/>
<evidence type="ECO:0000313" key="4">
    <source>
        <dbReference type="RefSeq" id="XP_033464458.1"/>
    </source>
</evidence>
<dbReference type="GeneID" id="54360180"/>
<evidence type="ECO:0000313" key="3">
    <source>
        <dbReference type="Proteomes" id="UP000504637"/>
    </source>
</evidence>
<accession>A0A6J3MKE1</accession>
<organism evidence="4">
    <name type="scientific">Dissoconium aciculare CBS 342.82</name>
    <dbReference type="NCBI Taxonomy" id="1314786"/>
    <lineage>
        <taxon>Eukaryota</taxon>
        <taxon>Fungi</taxon>
        <taxon>Dikarya</taxon>
        <taxon>Ascomycota</taxon>
        <taxon>Pezizomycotina</taxon>
        <taxon>Dothideomycetes</taxon>
        <taxon>Dothideomycetidae</taxon>
        <taxon>Mycosphaerellales</taxon>
        <taxon>Dissoconiaceae</taxon>
        <taxon>Dissoconium</taxon>
    </lineage>
</organism>
<feature type="region of interest" description="Disordered" evidence="1">
    <location>
        <begin position="404"/>
        <end position="623"/>
    </location>
</feature>
<name>A0A6J3MKE1_9PEZI</name>
<feature type="compositionally biased region" description="Acidic residues" evidence="1">
    <location>
        <begin position="423"/>
        <end position="438"/>
    </location>
</feature>
<dbReference type="RefSeq" id="XP_033464458.1">
    <property type="nucleotide sequence ID" value="XM_033602380.1"/>
</dbReference>
<protein>
    <submittedName>
        <fullName evidence="4">DUF382-domain-containing protein</fullName>
    </submittedName>
</protein>